<organism evidence="2 3">
    <name type="scientific">Prorocentrum cordatum</name>
    <dbReference type="NCBI Taxonomy" id="2364126"/>
    <lineage>
        <taxon>Eukaryota</taxon>
        <taxon>Sar</taxon>
        <taxon>Alveolata</taxon>
        <taxon>Dinophyceae</taxon>
        <taxon>Prorocentrales</taxon>
        <taxon>Prorocentraceae</taxon>
        <taxon>Prorocentrum</taxon>
    </lineage>
</organism>
<accession>A0ABN9V8H0</accession>
<reference evidence="2" key="1">
    <citation type="submission" date="2023-10" db="EMBL/GenBank/DDBJ databases">
        <authorList>
            <person name="Chen Y."/>
            <person name="Shah S."/>
            <person name="Dougan E. K."/>
            <person name="Thang M."/>
            <person name="Chan C."/>
        </authorList>
    </citation>
    <scope>NUCLEOTIDE SEQUENCE [LARGE SCALE GENOMIC DNA]</scope>
</reference>
<proteinExistence type="predicted"/>
<evidence type="ECO:0000313" key="3">
    <source>
        <dbReference type="Proteomes" id="UP001189429"/>
    </source>
</evidence>
<evidence type="ECO:0000256" key="1">
    <source>
        <dbReference type="SAM" id="MobiDB-lite"/>
    </source>
</evidence>
<evidence type="ECO:0000313" key="2">
    <source>
        <dbReference type="EMBL" id="CAK0869195.1"/>
    </source>
</evidence>
<name>A0ABN9V8H0_9DINO</name>
<sequence length="188" mass="20345">MSTWKEEEEEEEERVLPWPSSPRAPAKGAARDAAGHWPPSTEAGAARNGCSACRGDGSGGTQCSARAERAAEIRGTGGWGNLEARAAPVPDRNWCRLARREARDGAGPGERGGKTRPTLTLGWRRRRPCSGNGRLDRPQPPAAARRERGRRVAGPRSQRCRGRGARKHMRPGSRAIGAWRGLTGTLRV</sequence>
<dbReference type="EMBL" id="CAUYUJ010016827">
    <property type="protein sequence ID" value="CAK0869195.1"/>
    <property type="molecule type" value="Genomic_DNA"/>
</dbReference>
<dbReference type="Proteomes" id="UP001189429">
    <property type="component" value="Unassembled WGS sequence"/>
</dbReference>
<feature type="compositionally biased region" description="Acidic residues" evidence="1">
    <location>
        <begin position="1"/>
        <end position="13"/>
    </location>
</feature>
<comment type="caution">
    <text evidence="2">The sequence shown here is derived from an EMBL/GenBank/DDBJ whole genome shotgun (WGS) entry which is preliminary data.</text>
</comment>
<protein>
    <submittedName>
        <fullName evidence="2">Uncharacterized protein</fullName>
    </submittedName>
</protein>
<feature type="region of interest" description="Disordered" evidence="1">
    <location>
        <begin position="1"/>
        <end position="188"/>
    </location>
</feature>
<gene>
    <name evidence="2" type="ORF">PCOR1329_LOCUS55634</name>
</gene>
<keyword evidence="3" id="KW-1185">Reference proteome</keyword>
<feature type="compositionally biased region" description="Basic residues" evidence="1">
    <location>
        <begin position="147"/>
        <end position="171"/>
    </location>
</feature>